<dbReference type="InterPro" id="IPR034804">
    <property type="entry name" value="SQR/QFR_C/D"/>
</dbReference>
<dbReference type="CDD" id="cd03500">
    <property type="entry name" value="SQR_TypeA_SdhD_like"/>
    <property type="match status" value="1"/>
</dbReference>
<dbReference type="SUPFAM" id="SSF81343">
    <property type="entry name" value="Fumarate reductase respiratory complex transmembrane subunits"/>
    <property type="match status" value="1"/>
</dbReference>
<dbReference type="InterPro" id="IPR000701">
    <property type="entry name" value="SuccDH_FuR_B_TM-su"/>
</dbReference>
<evidence type="ECO:0000256" key="5">
    <source>
        <dbReference type="ARBA" id="ARBA00022989"/>
    </source>
</evidence>
<dbReference type="Gene3D" id="1.20.1300.10">
    <property type="entry name" value="Fumarate reductase/succinate dehydrogenase, transmembrane subunit"/>
    <property type="match status" value="1"/>
</dbReference>
<reference evidence="9 10" key="1">
    <citation type="submission" date="2020-08" db="EMBL/GenBank/DDBJ databases">
        <title>Sequencing the genomes of 1000 actinobacteria strains.</title>
        <authorList>
            <person name="Klenk H.-P."/>
        </authorList>
    </citation>
    <scope>NUCLEOTIDE SEQUENCE [LARGE SCALE GENOMIC DNA]</scope>
    <source>
        <strain evidence="9 10">DSM 24947</strain>
    </source>
</reference>
<keyword evidence="2" id="KW-0349">Heme</keyword>
<accession>A0A7W7BP71</accession>
<evidence type="ECO:0000256" key="4">
    <source>
        <dbReference type="ARBA" id="ARBA00022723"/>
    </source>
</evidence>
<evidence type="ECO:0000256" key="8">
    <source>
        <dbReference type="SAM" id="Phobius"/>
    </source>
</evidence>
<evidence type="ECO:0000256" key="6">
    <source>
        <dbReference type="ARBA" id="ARBA00023004"/>
    </source>
</evidence>
<feature type="transmembrane region" description="Helical" evidence="8">
    <location>
        <begin position="28"/>
        <end position="49"/>
    </location>
</feature>
<feature type="transmembrane region" description="Helical" evidence="8">
    <location>
        <begin position="75"/>
        <end position="98"/>
    </location>
</feature>
<evidence type="ECO:0000256" key="2">
    <source>
        <dbReference type="ARBA" id="ARBA00022617"/>
    </source>
</evidence>
<dbReference type="EMBL" id="JACHMD010000001">
    <property type="protein sequence ID" value="MBB4666299.1"/>
    <property type="molecule type" value="Genomic_DNA"/>
</dbReference>
<dbReference type="GO" id="GO:0046872">
    <property type="term" value="F:metal ion binding"/>
    <property type="evidence" value="ECO:0007669"/>
    <property type="project" value="UniProtKB-KW"/>
</dbReference>
<comment type="caution">
    <text evidence="9">The sequence shown here is derived from an EMBL/GenBank/DDBJ whole genome shotgun (WGS) entry which is preliminary data.</text>
</comment>
<dbReference type="Pfam" id="PF01127">
    <property type="entry name" value="Sdh_cyt"/>
    <property type="match status" value="1"/>
</dbReference>
<feature type="transmembrane region" description="Helical" evidence="8">
    <location>
        <begin position="110"/>
        <end position="133"/>
    </location>
</feature>
<keyword evidence="7 8" id="KW-0472">Membrane</keyword>
<keyword evidence="3 8" id="KW-0812">Transmembrane</keyword>
<evidence type="ECO:0000256" key="1">
    <source>
        <dbReference type="ARBA" id="ARBA00004370"/>
    </source>
</evidence>
<sequence>MTADTLVPPRTPQGKASIRKKGPNLEKWGWVFMRVSGVLLIVLIFGHLFSNLMVGDGISGLDFAFVAGKLANPLWQWWDVAMLWLAFIHGTNGMRTIVNDYVSNAKVRRILVVALWAVAAFMILLGTLVVFTFDPCIPNLSDASILSEACKAQG</sequence>
<evidence type="ECO:0000313" key="9">
    <source>
        <dbReference type="EMBL" id="MBB4666299.1"/>
    </source>
</evidence>
<evidence type="ECO:0000256" key="7">
    <source>
        <dbReference type="ARBA" id="ARBA00023136"/>
    </source>
</evidence>
<keyword evidence="10" id="KW-1185">Reference proteome</keyword>
<dbReference type="Proteomes" id="UP000573729">
    <property type="component" value="Unassembled WGS sequence"/>
</dbReference>
<comment type="subcellular location">
    <subcellularLocation>
        <location evidence="1">Membrane</location>
    </subcellularLocation>
</comment>
<protein>
    <submittedName>
        <fullName evidence="9">Succinate dehydrogenase / fumarate reductase membrane anchor subunit</fullName>
    </submittedName>
</protein>
<dbReference type="AlphaFoldDB" id="A0A7W7BP71"/>
<keyword evidence="6" id="KW-0408">Iron</keyword>
<evidence type="ECO:0000313" key="10">
    <source>
        <dbReference type="Proteomes" id="UP000573729"/>
    </source>
</evidence>
<keyword evidence="5 8" id="KW-1133">Transmembrane helix</keyword>
<evidence type="ECO:0000256" key="3">
    <source>
        <dbReference type="ARBA" id="ARBA00022692"/>
    </source>
</evidence>
<keyword evidence="4" id="KW-0479">Metal-binding</keyword>
<dbReference type="GO" id="GO:0016020">
    <property type="term" value="C:membrane"/>
    <property type="evidence" value="ECO:0007669"/>
    <property type="project" value="UniProtKB-SubCell"/>
</dbReference>
<organism evidence="9 10">
    <name type="scientific">Microbacterium marinum</name>
    <dbReference type="NCBI Taxonomy" id="421115"/>
    <lineage>
        <taxon>Bacteria</taxon>
        <taxon>Bacillati</taxon>
        <taxon>Actinomycetota</taxon>
        <taxon>Actinomycetes</taxon>
        <taxon>Micrococcales</taxon>
        <taxon>Microbacteriaceae</taxon>
        <taxon>Microbacterium</taxon>
    </lineage>
</organism>
<dbReference type="RefSeq" id="WP_184215773.1">
    <property type="nucleotide sequence ID" value="NZ_JACHMD010000001.1"/>
</dbReference>
<proteinExistence type="predicted"/>
<name>A0A7W7BP71_9MICO</name>
<gene>
    <name evidence="9" type="ORF">BKA24_001008</name>
</gene>